<proteinExistence type="predicted"/>
<evidence type="ECO:0000313" key="1">
    <source>
        <dbReference type="EMBL" id="PUE92320.1"/>
    </source>
</evidence>
<dbReference type="AlphaFoldDB" id="A0AA45BUF0"/>
<organism evidence="1 2">
    <name type="scientific">Xanthomonas campestris pv. malvacearum</name>
    <dbReference type="NCBI Taxonomy" id="86040"/>
    <lineage>
        <taxon>Bacteria</taxon>
        <taxon>Pseudomonadati</taxon>
        <taxon>Pseudomonadota</taxon>
        <taxon>Gammaproteobacteria</taxon>
        <taxon>Lysobacterales</taxon>
        <taxon>Lysobacteraceae</taxon>
        <taxon>Xanthomonas</taxon>
    </lineage>
</organism>
<dbReference type="Proteomes" id="UP000251513">
    <property type="component" value="Unassembled WGS sequence"/>
</dbReference>
<dbReference type="RefSeq" id="WP_078566331.1">
    <property type="nucleotide sequence ID" value="NZ_CP090561.1"/>
</dbReference>
<protein>
    <recommendedName>
        <fullName evidence="3">Nucleotidyl transferase AbiEii/AbiGii toxin family protein</fullName>
    </recommendedName>
</protein>
<accession>A0AA45BUF0</accession>
<gene>
    <name evidence="1" type="ORF">C7T86_14745</name>
</gene>
<name>A0AA45BUF0_XANCM</name>
<dbReference type="EMBL" id="PYJH01000032">
    <property type="protein sequence ID" value="PUE92320.1"/>
    <property type="molecule type" value="Genomic_DNA"/>
</dbReference>
<reference evidence="1 2" key="1">
    <citation type="submission" date="2018-03" db="EMBL/GenBank/DDBJ databases">
        <title>Sequencing of reference strains of Xanthomonas.</title>
        <authorList>
            <person name="Studholme D.J."/>
            <person name="Vicente J."/>
            <person name="Sarris P."/>
        </authorList>
    </citation>
    <scope>NUCLEOTIDE SEQUENCE [LARGE SCALE GENOMIC DNA]</scope>
    <source>
        <strain evidence="1 2">WHRI 5232</strain>
    </source>
</reference>
<evidence type="ECO:0000313" key="2">
    <source>
        <dbReference type="Proteomes" id="UP000251513"/>
    </source>
</evidence>
<evidence type="ECO:0008006" key="3">
    <source>
        <dbReference type="Google" id="ProtNLM"/>
    </source>
</evidence>
<sequence length="241" mass="26000">MALSSQGKEPPGKPGRFNPNLPHLLVIANALGELCEHVVFLGGAVVGLLVSDPLAENVRATYDVDAVVNLDWSRFRGIEARVESQGFAREMQSGVVCRWVHEASGVLFDLMPVDAGVLGFSNRWYAHAVETAQVVALSDRLSIRLVTATAFVATKLEAFVTRGNSDFLSSHDLEDVLNVVDGRAELVEELAVEHADLRYWVAGVFVELVDNPAFVNALPGLVAEPERASVVLQRLGTIASA</sequence>
<comment type="caution">
    <text evidence="1">The sequence shown here is derived from an EMBL/GenBank/DDBJ whole genome shotgun (WGS) entry which is preliminary data.</text>
</comment>